<evidence type="ECO:0000256" key="2">
    <source>
        <dbReference type="ARBA" id="ARBA00022771"/>
    </source>
</evidence>
<keyword evidence="5" id="KW-0238">DNA-binding</keyword>
<dbReference type="PANTHER" id="PTHR46011">
    <property type="entry name" value="NUCLEAR HORMONE RECEPTOR FAMILY MEMBER NHR-86-RELATED"/>
    <property type="match status" value="1"/>
</dbReference>
<dbReference type="InterPro" id="IPR001628">
    <property type="entry name" value="Znf_hrmn_rcpt"/>
</dbReference>
<keyword evidence="2" id="KW-0863">Zinc-finger</keyword>
<dbReference type="SUPFAM" id="SSF48508">
    <property type="entry name" value="Nuclear receptor ligand-binding domain"/>
    <property type="match status" value="1"/>
</dbReference>
<evidence type="ECO:0000259" key="10">
    <source>
        <dbReference type="PROSITE" id="PS51030"/>
    </source>
</evidence>
<dbReference type="SMART" id="SM00399">
    <property type="entry name" value="ZnF_C4"/>
    <property type="match status" value="1"/>
</dbReference>
<dbReference type="InterPro" id="IPR035500">
    <property type="entry name" value="NHR-like_dom_sf"/>
</dbReference>
<keyword evidence="8" id="KW-0539">Nucleus</keyword>
<dbReference type="PROSITE" id="PS51030">
    <property type="entry name" value="NUCLEAR_REC_DBD_2"/>
    <property type="match status" value="1"/>
</dbReference>
<feature type="domain" description="Nuclear receptor" evidence="10">
    <location>
        <begin position="5"/>
        <end position="82"/>
    </location>
</feature>
<dbReference type="GO" id="GO:0008270">
    <property type="term" value="F:zinc ion binding"/>
    <property type="evidence" value="ECO:0007669"/>
    <property type="project" value="UniProtKB-KW"/>
</dbReference>
<evidence type="ECO:0000256" key="1">
    <source>
        <dbReference type="ARBA" id="ARBA00022723"/>
    </source>
</evidence>
<dbReference type="Pfam" id="PF00104">
    <property type="entry name" value="Hormone_recep"/>
    <property type="match status" value="1"/>
</dbReference>
<dbReference type="SMART" id="SM00430">
    <property type="entry name" value="HOLI"/>
    <property type="match status" value="1"/>
</dbReference>
<dbReference type="GO" id="GO:0043565">
    <property type="term" value="F:sequence-specific DNA binding"/>
    <property type="evidence" value="ECO:0007669"/>
    <property type="project" value="InterPro"/>
</dbReference>
<dbReference type="PANTHER" id="PTHR46011:SF6">
    <property type="entry name" value="HIGH ZINC ACTIVATED NUCLEAR RECEPTOR PROTEIN"/>
    <property type="match status" value="1"/>
</dbReference>
<sequence>SQPVMRNCRICDTPINEHHLGIDVCRACSVFYKRTIKLNTKKLKCDKGTDDCVENKPTTWCRKCRFRKFCDVLAQSKDPADDRDAETESESDIEKDSQPSTSFLDHESFSLIPSSYTGAPLLDRIKNGYSLLCLIRKTSEVLLIPTDFIPTQEEIDNNSMHFFPMTYSLIMPTAKVHLTAVWDFGNATFEDFKNLSVHDRYRVVSSAFKFIVLLDTAYRSLHYFPDCNTRLAGYMFSANDDYTETFLDSVPCEINKEEIAAVFRENAVKITELKEHLKRVAPSDAEFALLFGLTFWSNEISIACESMTPMVERNRKAIMDELHLLYTNQGKIDYAARAGELYDLLANVEEISTLADADLELYKLMNLFTEFSPE</sequence>
<evidence type="ECO:0000259" key="11">
    <source>
        <dbReference type="PROSITE" id="PS51843"/>
    </source>
</evidence>
<dbReference type="Gene3D" id="3.30.50.10">
    <property type="entry name" value="Erythroid Transcription Factor GATA-1, subunit A"/>
    <property type="match status" value="1"/>
</dbReference>
<keyword evidence="7" id="KW-0675">Receptor</keyword>
<comment type="caution">
    <text evidence="12">The sequence shown here is derived from an EMBL/GenBank/DDBJ whole genome shotgun (WGS) entry which is preliminary data.</text>
</comment>
<evidence type="ECO:0008006" key="14">
    <source>
        <dbReference type="Google" id="ProtNLM"/>
    </source>
</evidence>
<feature type="region of interest" description="Disordered" evidence="9">
    <location>
        <begin position="80"/>
        <end position="102"/>
    </location>
</feature>
<dbReference type="Proteomes" id="UP001432027">
    <property type="component" value="Unassembled WGS sequence"/>
</dbReference>
<keyword evidence="13" id="KW-1185">Reference proteome</keyword>
<dbReference type="Gene3D" id="1.10.565.10">
    <property type="entry name" value="Retinoid X Receptor"/>
    <property type="match status" value="1"/>
</dbReference>
<evidence type="ECO:0000256" key="5">
    <source>
        <dbReference type="ARBA" id="ARBA00023125"/>
    </source>
</evidence>
<keyword evidence="6" id="KW-0804">Transcription</keyword>
<keyword evidence="3" id="KW-0862">Zinc</keyword>
<feature type="domain" description="NR LBD" evidence="11">
    <location>
        <begin position="133"/>
        <end position="374"/>
    </location>
</feature>
<dbReference type="SUPFAM" id="SSF57716">
    <property type="entry name" value="Glucocorticoid receptor-like (DNA-binding domain)"/>
    <property type="match status" value="1"/>
</dbReference>
<evidence type="ECO:0000256" key="3">
    <source>
        <dbReference type="ARBA" id="ARBA00022833"/>
    </source>
</evidence>
<dbReference type="GO" id="GO:0005634">
    <property type="term" value="C:nucleus"/>
    <property type="evidence" value="ECO:0007669"/>
    <property type="project" value="TreeGrafter"/>
</dbReference>
<accession>A0AAV5SXZ8</accession>
<evidence type="ECO:0000256" key="7">
    <source>
        <dbReference type="ARBA" id="ARBA00023170"/>
    </source>
</evidence>
<feature type="compositionally biased region" description="Acidic residues" evidence="9">
    <location>
        <begin position="81"/>
        <end position="91"/>
    </location>
</feature>
<evidence type="ECO:0000256" key="4">
    <source>
        <dbReference type="ARBA" id="ARBA00023015"/>
    </source>
</evidence>
<keyword evidence="1" id="KW-0479">Metal-binding</keyword>
<dbReference type="GO" id="GO:0003700">
    <property type="term" value="F:DNA-binding transcription factor activity"/>
    <property type="evidence" value="ECO:0007669"/>
    <property type="project" value="InterPro"/>
</dbReference>
<dbReference type="AlphaFoldDB" id="A0AAV5SXZ8"/>
<evidence type="ECO:0000256" key="8">
    <source>
        <dbReference type="ARBA" id="ARBA00023242"/>
    </source>
</evidence>
<protein>
    <recommendedName>
        <fullName evidence="14">Nuclear receptor</fullName>
    </recommendedName>
</protein>
<evidence type="ECO:0000313" key="12">
    <source>
        <dbReference type="EMBL" id="GMS88081.1"/>
    </source>
</evidence>
<organism evidence="12 13">
    <name type="scientific">Pristionchus entomophagus</name>
    <dbReference type="NCBI Taxonomy" id="358040"/>
    <lineage>
        <taxon>Eukaryota</taxon>
        <taxon>Metazoa</taxon>
        <taxon>Ecdysozoa</taxon>
        <taxon>Nematoda</taxon>
        <taxon>Chromadorea</taxon>
        <taxon>Rhabditida</taxon>
        <taxon>Rhabditina</taxon>
        <taxon>Diplogasteromorpha</taxon>
        <taxon>Diplogasteroidea</taxon>
        <taxon>Neodiplogasteridae</taxon>
        <taxon>Pristionchus</taxon>
    </lineage>
</organism>
<feature type="non-terminal residue" evidence="12">
    <location>
        <position position="1"/>
    </location>
</feature>
<keyword evidence="4" id="KW-0805">Transcription regulation</keyword>
<evidence type="ECO:0000256" key="9">
    <source>
        <dbReference type="SAM" id="MobiDB-lite"/>
    </source>
</evidence>
<evidence type="ECO:0000313" key="13">
    <source>
        <dbReference type="Proteomes" id="UP001432027"/>
    </source>
</evidence>
<dbReference type="PROSITE" id="PS51843">
    <property type="entry name" value="NR_LBD"/>
    <property type="match status" value="1"/>
</dbReference>
<dbReference type="EMBL" id="BTSX01000003">
    <property type="protein sequence ID" value="GMS88081.1"/>
    <property type="molecule type" value="Genomic_DNA"/>
</dbReference>
<reference evidence="12" key="1">
    <citation type="submission" date="2023-10" db="EMBL/GenBank/DDBJ databases">
        <title>Genome assembly of Pristionchus species.</title>
        <authorList>
            <person name="Yoshida K."/>
            <person name="Sommer R.J."/>
        </authorList>
    </citation>
    <scope>NUCLEOTIDE SEQUENCE</scope>
    <source>
        <strain evidence="12">RS0144</strain>
    </source>
</reference>
<dbReference type="InterPro" id="IPR013088">
    <property type="entry name" value="Znf_NHR/GATA"/>
</dbReference>
<dbReference type="Pfam" id="PF00105">
    <property type="entry name" value="zf-C4"/>
    <property type="match status" value="1"/>
</dbReference>
<dbReference type="InterPro" id="IPR000536">
    <property type="entry name" value="Nucl_hrmn_rcpt_lig-bd"/>
</dbReference>
<name>A0AAV5SXZ8_9BILA</name>
<gene>
    <name evidence="12" type="ORF">PENTCL1PPCAC_10256</name>
</gene>
<proteinExistence type="predicted"/>
<evidence type="ECO:0000256" key="6">
    <source>
        <dbReference type="ARBA" id="ARBA00023163"/>
    </source>
</evidence>